<accession>T0QS04</accession>
<dbReference type="PANTHER" id="PTHR36444:SF3">
    <property type="entry name" value="TRANSCRIPTIONAL ACTIVATOR, PUTATIVE-RELATED"/>
    <property type="match status" value="1"/>
</dbReference>
<sequence>MQLPTFRIVNGPALSLVGVQARFRVDKTSDIAALWRSLPTVDQVTYGVSYDYDDGSFMYLCATDASETKTSDNTTAATTSLSLPRATYAVFAHKGSTHEIGLVWRALRGWRDGNYARVPGAPAFEKYSATFDPTVAGGVEIWLPVQTA</sequence>
<dbReference type="SMART" id="SM00871">
    <property type="entry name" value="AraC_E_bind"/>
    <property type="match status" value="1"/>
</dbReference>
<dbReference type="SUPFAM" id="SSF55136">
    <property type="entry name" value="Probable bacterial effector-binding domain"/>
    <property type="match status" value="1"/>
</dbReference>
<dbReference type="AlphaFoldDB" id="T0QS04"/>
<dbReference type="Gene3D" id="3.20.80.10">
    <property type="entry name" value="Regulatory factor, effector binding domain"/>
    <property type="match status" value="1"/>
</dbReference>
<dbReference type="RefSeq" id="XP_008605758.1">
    <property type="nucleotide sequence ID" value="XM_008607536.1"/>
</dbReference>
<dbReference type="InterPro" id="IPR053182">
    <property type="entry name" value="YobU-like_regulator"/>
</dbReference>
<dbReference type="GeneID" id="19942706"/>
<dbReference type="EMBL" id="JH767135">
    <property type="protein sequence ID" value="EQC40914.1"/>
    <property type="molecule type" value="Genomic_DNA"/>
</dbReference>
<dbReference type="VEuPathDB" id="FungiDB:SDRG_01979"/>
<dbReference type="InterPro" id="IPR010499">
    <property type="entry name" value="AraC_E-bd"/>
</dbReference>
<feature type="domain" description="AraC effector-binding" evidence="1">
    <location>
        <begin position="4"/>
        <end position="146"/>
    </location>
</feature>
<dbReference type="OrthoDB" id="10308642at2759"/>
<dbReference type="Proteomes" id="UP000030762">
    <property type="component" value="Unassembled WGS sequence"/>
</dbReference>
<keyword evidence="3" id="KW-1185">Reference proteome</keyword>
<dbReference type="Pfam" id="PF14526">
    <property type="entry name" value="Cass2"/>
    <property type="match status" value="1"/>
</dbReference>
<evidence type="ECO:0000313" key="2">
    <source>
        <dbReference type="EMBL" id="EQC40914.1"/>
    </source>
</evidence>
<dbReference type="InterPro" id="IPR011256">
    <property type="entry name" value="Reg_factor_effector_dom_sf"/>
</dbReference>
<evidence type="ECO:0000313" key="3">
    <source>
        <dbReference type="Proteomes" id="UP000030762"/>
    </source>
</evidence>
<dbReference type="InterPro" id="IPR029441">
    <property type="entry name" value="Cass2"/>
</dbReference>
<organism evidence="2 3">
    <name type="scientific">Saprolegnia diclina (strain VS20)</name>
    <dbReference type="NCBI Taxonomy" id="1156394"/>
    <lineage>
        <taxon>Eukaryota</taxon>
        <taxon>Sar</taxon>
        <taxon>Stramenopiles</taxon>
        <taxon>Oomycota</taxon>
        <taxon>Saprolegniomycetes</taxon>
        <taxon>Saprolegniales</taxon>
        <taxon>Saprolegniaceae</taxon>
        <taxon>Saprolegnia</taxon>
    </lineage>
</organism>
<dbReference type="OMA" id="SFMYLCA"/>
<gene>
    <name evidence="2" type="ORF">SDRG_01979</name>
</gene>
<protein>
    <recommendedName>
        <fullName evidence="1">AraC effector-binding domain-containing protein</fullName>
    </recommendedName>
</protein>
<dbReference type="PANTHER" id="PTHR36444">
    <property type="entry name" value="TRANSCRIPTIONAL REGULATOR PROTEIN YOBU-RELATED"/>
    <property type="match status" value="1"/>
</dbReference>
<name>T0QS04_SAPDV</name>
<dbReference type="InParanoid" id="T0QS04"/>
<evidence type="ECO:0000259" key="1">
    <source>
        <dbReference type="SMART" id="SM00871"/>
    </source>
</evidence>
<reference evidence="2 3" key="1">
    <citation type="submission" date="2012-04" db="EMBL/GenBank/DDBJ databases">
        <title>The Genome Sequence of Saprolegnia declina VS20.</title>
        <authorList>
            <consortium name="The Broad Institute Genome Sequencing Platform"/>
            <person name="Russ C."/>
            <person name="Nusbaum C."/>
            <person name="Tyler B."/>
            <person name="van West P."/>
            <person name="Dieguez-Uribeondo J."/>
            <person name="de Bruijn I."/>
            <person name="Tripathy S."/>
            <person name="Jiang R."/>
            <person name="Young S.K."/>
            <person name="Zeng Q."/>
            <person name="Gargeya S."/>
            <person name="Fitzgerald M."/>
            <person name="Haas B."/>
            <person name="Abouelleil A."/>
            <person name="Alvarado L."/>
            <person name="Arachchi H.M."/>
            <person name="Berlin A."/>
            <person name="Chapman S.B."/>
            <person name="Goldberg J."/>
            <person name="Griggs A."/>
            <person name="Gujja S."/>
            <person name="Hansen M."/>
            <person name="Howarth C."/>
            <person name="Imamovic A."/>
            <person name="Larimer J."/>
            <person name="McCowen C."/>
            <person name="Montmayeur A."/>
            <person name="Murphy C."/>
            <person name="Neiman D."/>
            <person name="Pearson M."/>
            <person name="Priest M."/>
            <person name="Roberts A."/>
            <person name="Saif S."/>
            <person name="Shea T."/>
            <person name="Sisk P."/>
            <person name="Sykes S."/>
            <person name="Wortman J."/>
            <person name="Nusbaum C."/>
            <person name="Birren B."/>
        </authorList>
    </citation>
    <scope>NUCLEOTIDE SEQUENCE [LARGE SCALE GENOMIC DNA]</scope>
    <source>
        <strain evidence="2 3">VS20</strain>
    </source>
</reference>
<proteinExistence type="predicted"/>